<keyword evidence="3" id="KW-1185">Reference proteome</keyword>
<gene>
    <name evidence="2" type="ORF">Glove_326g43</name>
</gene>
<dbReference type="AlphaFoldDB" id="A0A397HSR7"/>
<dbReference type="STRING" id="1348612.A0A397HSR7"/>
<feature type="domain" description="Serine-threonine/tyrosine-protein kinase catalytic" evidence="1">
    <location>
        <begin position="50"/>
        <end position="115"/>
    </location>
</feature>
<dbReference type="Pfam" id="PF07714">
    <property type="entry name" value="PK_Tyr_Ser-Thr"/>
    <property type="match status" value="1"/>
</dbReference>
<dbReference type="Proteomes" id="UP000266861">
    <property type="component" value="Unassembled WGS sequence"/>
</dbReference>
<evidence type="ECO:0000259" key="1">
    <source>
        <dbReference type="Pfam" id="PF07714"/>
    </source>
</evidence>
<dbReference type="GO" id="GO:0005737">
    <property type="term" value="C:cytoplasm"/>
    <property type="evidence" value="ECO:0007669"/>
    <property type="project" value="TreeGrafter"/>
</dbReference>
<dbReference type="PANTHER" id="PTHR23257:SF963">
    <property type="entry name" value="AT08303P"/>
    <property type="match status" value="1"/>
</dbReference>
<dbReference type="PANTHER" id="PTHR23257">
    <property type="entry name" value="SERINE-THREONINE PROTEIN KINASE"/>
    <property type="match status" value="1"/>
</dbReference>
<sequence>MSPGDISVLNLIIEIEKSIIDADTQKQRTESRMLNELIKWIPYSQFKDIKYIAEGGFGVVNSAIWIKDKENEIKVALKNLHNSKDMTDDFLKEVISHGITSSNDFIIKCYGITRDPNTNNNIMNHNNKLIHGDLHSGNILMGVNGIFGSIRIADTSTNYVYGVIPEIFKDSSYSQASDICSFGMLMWNLHQKNEKEINSSYHPEAINTSRPLSPMIALLKLMLIGSKEPVSEVKDYKSVKENFEIDFDI</sequence>
<dbReference type="EMBL" id="PQFF01000298">
    <property type="protein sequence ID" value="RHZ64183.1"/>
    <property type="molecule type" value="Genomic_DNA"/>
</dbReference>
<dbReference type="SUPFAM" id="SSF56112">
    <property type="entry name" value="Protein kinase-like (PK-like)"/>
    <property type="match status" value="1"/>
</dbReference>
<dbReference type="OrthoDB" id="10261027at2759"/>
<name>A0A397HSR7_9GLOM</name>
<dbReference type="InterPro" id="IPR011009">
    <property type="entry name" value="Kinase-like_dom_sf"/>
</dbReference>
<dbReference type="GO" id="GO:0007165">
    <property type="term" value="P:signal transduction"/>
    <property type="evidence" value="ECO:0007669"/>
    <property type="project" value="TreeGrafter"/>
</dbReference>
<evidence type="ECO:0000313" key="3">
    <source>
        <dbReference type="Proteomes" id="UP000266861"/>
    </source>
</evidence>
<reference evidence="2 3" key="1">
    <citation type="submission" date="2018-08" db="EMBL/GenBank/DDBJ databases">
        <title>Genome and evolution of the arbuscular mycorrhizal fungus Diversispora epigaea (formerly Glomus versiforme) and its bacterial endosymbionts.</title>
        <authorList>
            <person name="Sun X."/>
            <person name="Fei Z."/>
            <person name="Harrison M."/>
        </authorList>
    </citation>
    <scope>NUCLEOTIDE SEQUENCE [LARGE SCALE GENOMIC DNA]</scope>
    <source>
        <strain evidence="2 3">IT104</strain>
    </source>
</reference>
<accession>A0A397HSR7</accession>
<organism evidence="2 3">
    <name type="scientific">Diversispora epigaea</name>
    <dbReference type="NCBI Taxonomy" id="1348612"/>
    <lineage>
        <taxon>Eukaryota</taxon>
        <taxon>Fungi</taxon>
        <taxon>Fungi incertae sedis</taxon>
        <taxon>Mucoromycota</taxon>
        <taxon>Glomeromycotina</taxon>
        <taxon>Glomeromycetes</taxon>
        <taxon>Diversisporales</taxon>
        <taxon>Diversisporaceae</taxon>
        <taxon>Diversispora</taxon>
    </lineage>
</organism>
<dbReference type="InterPro" id="IPR001245">
    <property type="entry name" value="Ser-Thr/Tyr_kinase_cat_dom"/>
</dbReference>
<dbReference type="InterPro" id="IPR050167">
    <property type="entry name" value="Ser_Thr_protein_kinase"/>
</dbReference>
<proteinExistence type="predicted"/>
<evidence type="ECO:0000313" key="2">
    <source>
        <dbReference type="EMBL" id="RHZ64183.1"/>
    </source>
</evidence>
<comment type="caution">
    <text evidence="2">The sequence shown here is derived from an EMBL/GenBank/DDBJ whole genome shotgun (WGS) entry which is preliminary data.</text>
</comment>
<dbReference type="Gene3D" id="1.10.510.10">
    <property type="entry name" value="Transferase(Phosphotransferase) domain 1"/>
    <property type="match status" value="2"/>
</dbReference>
<dbReference type="GO" id="GO:0004672">
    <property type="term" value="F:protein kinase activity"/>
    <property type="evidence" value="ECO:0007669"/>
    <property type="project" value="InterPro"/>
</dbReference>
<protein>
    <recommendedName>
        <fullName evidence="1">Serine-threonine/tyrosine-protein kinase catalytic domain-containing protein</fullName>
    </recommendedName>
</protein>